<evidence type="ECO:0000256" key="1">
    <source>
        <dbReference type="SAM" id="SignalP"/>
    </source>
</evidence>
<keyword evidence="3" id="KW-1185">Reference proteome</keyword>
<reference evidence="2" key="2">
    <citation type="submission" date="2018-03" db="EMBL/GenBank/DDBJ databases">
        <title>The Triticum urartu genome reveals the dynamic nature of wheat genome evolution.</title>
        <authorList>
            <person name="Ling H."/>
            <person name="Ma B."/>
            <person name="Shi X."/>
            <person name="Liu H."/>
            <person name="Dong L."/>
            <person name="Sun H."/>
            <person name="Cao Y."/>
            <person name="Gao Q."/>
            <person name="Zheng S."/>
            <person name="Li Y."/>
            <person name="Yu Y."/>
            <person name="Du H."/>
            <person name="Qi M."/>
            <person name="Li Y."/>
            <person name="Yu H."/>
            <person name="Cui Y."/>
            <person name="Wang N."/>
            <person name="Chen C."/>
            <person name="Wu H."/>
            <person name="Zhao Y."/>
            <person name="Zhang J."/>
            <person name="Li Y."/>
            <person name="Zhou W."/>
            <person name="Zhang B."/>
            <person name="Hu W."/>
            <person name="Eijk M."/>
            <person name="Tang J."/>
            <person name="Witsenboer H."/>
            <person name="Zhao S."/>
            <person name="Li Z."/>
            <person name="Zhang A."/>
            <person name="Wang D."/>
            <person name="Liang C."/>
        </authorList>
    </citation>
    <scope>NUCLEOTIDE SEQUENCE [LARGE SCALE GENOMIC DNA]</scope>
    <source>
        <strain evidence="2">cv. G1812</strain>
    </source>
</reference>
<evidence type="ECO:0000313" key="2">
    <source>
        <dbReference type="EnsemblPlants" id="TuG1812G0300005321.01.T01.cds401417"/>
    </source>
</evidence>
<name>A0A8R7U1E6_TRIUA</name>
<feature type="chain" id="PRO_5035740072" evidence="1">
    <location>
        <begin position="19"/>
        <end position="86"/>
    </location>
</feature>
<feature type="signal peptide" evidence="1">
    <location>
        <begin position="1"/>
        <end position="18"/>
    </location>
</feature>
<dbReference type="Gramene" id="TuG1812G0300005321.01.T01">
    <property type="protein sequence ID" value="TuG1812G0300005321.01.T01.cds401417"/>
    <property type="gene ID" value="TuG1812G0300005321.01"/>
</dbReference>
<organism evidence="2 3">
    <name type="scientific">Triticum urartu</name>
    <name type="common">Red wild einkorn</name>
    <name type="synonym">Crithodium urartu</name>
    <dbReference type="NCBI Taxonomy" id="4572"/>
    <lineage>
        <taxon>Eukaryota</taxon>
        <taxon>Viridiplantae</taxon>
        <taxon>Streptophyta</taxon>
        <taxon>Embryophyta</taxon>
        <taxon>Tracheophyta</taxon>
        <taxon>Spermatophyta</taxon>
        <taxon>Magnoliopsida</taxon>
        <taxon>Liliopsida</taxon>
        <taxon>Poales</taxon>
        <taxon>Poaceae</taxon>
        <taxon>BOP clade</taxon>
        <taxon>Pooideae</taxon>
        <taxon>Triticodae</taxon>
        <taxon>Triticeae</taxon>
        <taxon>Triticinae</taxon>
        <taxon>Triticum</taxon>
    </lineage>
</organism>
<sequence length="86" mass="9454">MLTLRLLSLLLIEKKGDGVTQSKSAKPSKQEIIAAVSEPTKAKENVLRLEERSKLKPGLPLKDDGKIAFENDFFKGQAFLTVSGQL</sequence>
<protein>
    <submittedName>
        <fullName evidence="2">Uncharacterized protein</fullName>
    </submittedName>
</protein>
<dbReference type="Proteomes" id="UP000015106">
    <property type="component" value="Chromosome 3"/>
</dbReference>
<accession>A0A8R7U1E6</accession>
<evidence type="ECO:0000313" key="3">
    <source>
        <dbReference type="Proteomes" id="UP000015106"/>
    </source>
</evidence>
<keyword evidence="1" id="KW-0732">Signal</keyword>
<proteinExistence type="predicted"/>
<dbReference type="EnsemblPlants" id="TuG1812G0300005321.01.T01">
    <property type="protein sequence ID" value="TuG1812G0300005321.01.T01.cds401417"/>
    <property type="gene ID" value="TuG1812G0300005321.01"/>
</dbReference>
<reference evidence="2" key="3">
    <citation type="submission" date="2022-06" db="UniProtKB">
        <authorList>
            <consortium name="EnsemblPlants"/>
        </authorList>
    </citation>
    <scope>IDENTIFICATION</scope>
</reference>
<reference evidence="3" key="1">
    <citation type="journal article" date="2013" name="Nature">
        <title>Draft genome of the wheat A-genome progenitor Triticum urartu.</title>
        <authorList>
            <person name="Ling H.Q."/>
            <person name="Zhao S."/>
            <person name="Liu D."/>
            <person name="Wang J."/>
            <person name="Sun H."/>
            <person name="Zhang C."/>
            <person name="Fan H."/>
            <person name="Li D."/>
            <person name="Dong L."/>
            <person name="Tao Y."/>
            <person name="Gao C."/>
            <person name="Wu H."/>
            <person name="Li Y."/>
            <person name="Cui Y."/>
            <person name="Guo X."/>
            <person name="Zheng S."/>
            <person name="Wang B."/>
            <person name="Yu K."/>
            <person name="Liang Q."/>
            <person name="Yang W."/>
            <person name="Lou X."/>
            <person name="Chen J."/>
            <person name="Feng M."/>
            <person name="Jian J."/>
            <person name="Zhang X."/>
            <person name="Luo G."/>
            <person name="Jiang Y."/>
            <person name="Liu J."/>
            <person name="Wang Z."/>
            <person name="Sha Y."/>
            <person name="Zhang B."/>
            <person name="Wu H."/>
            <person name="Tang D."/>
            <person name="Shen Q."/>
            <person name="Xue P."/>
            <person name="Zou S."/>
            <person name="Wang X."/>
            <person name="Liu X."/>
            <person name="Wang F."/>
            <person name="Yang Y."/>
            <person name="An X."/>
            <person name="Dong Z."/>
            <person name="Zhang K."/>
            <person name="Zhang X."/>
            <person name="Luo M.C."/>
            <person name="Dvorak J."/>
            <person name="Tong Y."/>
            <person name="Wang J."/>
            <person name="Yang H."/>
            <person name="Li Z."/>
            <person name="Wang D."/>
            <person name="Zhang A."/>
            <person name="Wang J."/>
        </authorList>
    </citation>
    <scope>NUCLEOTIDE SEQUENCE</scope>
    <source>
        <strain evidence="3">cv. G1812</strain>
    </source>
</reference>
<dbReference type="AlphaFoldDB" id="A0A8R7U1E6"/>